<sequence length="68" mass="7657">MDSPFINCRGYSGINVAQVFDSSLSVPDTLEFPLLIKPVSEMYIHVTHLIKSSEAQLFPEEKLPLILH</sequence>
<accession>A0A1V4L079</accession>
<reference evidence="1 2" key="1">
    <citation type="submission" date="2016-02" db="EMBL/GenBank/DDBJ databases">
        <title>Band-tailed pigeon sequencing and assembly.</title>
        <authorList>
            <person name="Soares A.E."/>
            <person name="Novak B.J."/>
            <person name="Rice E.S."/>
            <person name="O'Connell B."/>
            <person name="Chang D."/>
            <person name="Weber S."/>
            <person name="Shapiro B."/>
        </authorList>
    </citation>
    <scope>NUCLEOTIDE SEQUENCE [LARGE SCALE GENOMIC DNA]</scope>
    <source>
        <strain evidence="1">BTP2013</strain>
        <tissue evidence="1">Blood</tissue>
    </source>
</reference>
<comment type="caution">
    <text evidence="1">The sequence shown here is derived from an EMBL/GenBank/DDBJ whole genome shotgun (WGS) entry which is preliminary data.</text>
</comment>
<organism evidence="1 2">
    <name type="scientific">Patagioenas fasciata monilis</name>
    <dbReference type="NCBI Taxonomy" id="372326"/>
    <lineage>
        <taxon>Eukaryota</taxon>
        <taxon>Metazoa</taxon>
        <taxon>Chordata</taxon>
        <taxon>Craniata</taxon>
        <taxon>Vertebrata</taxon>
        <taxon>Euteleostomi</taxon>
        <taxon>Archelosauria</taxon>
        <taxon>Archosauria</taxon>
        <taxon>Dinosauria</taxon>
        <taxon>Saurischia</taxon>
        <taxon>Theropoda</taxon>
        <taxon>Coelurosauria</taxon>
        <taxon>Aves</taxon>
        <taxon>Neognathae</taxon>
        <taxon>Neoaves</taxon>
        <taxon>Columbimorphae</taxon>
        <taxon>Columbiformes</taxon>
        <taxon>Columbidae</taxon>
        <taxon>Patagioenas</taxon>
    </lineage>
</organism>
<evidence type="ECO:0000313" key="1">
    <source>
        <dbReference type="EMBL" id="OPJ90159.1"/>
    </source>
</evidence>
<name>A0A1V4L079_PATFA</name>
<keyword evidence="2" id="KW-1185">Reference proteome</keyword>
<gene>
    <name evidence="1" type="ORF">AV530_014768</name>
</gene>
<dbReference type="Proteomes" id="UP000190648">
    <property type="component" value="Unassembled WGS sequence"/>
</dbReference>
<evidence type="ECO:0000313" key="2">
    <source>
        <dbReference type="Proteomes" id="UP000190648"/>
    </source>
</evidence>
<proteinExistence type="predicted"/>
<protein>
    <submittedName>
        <fullName evidence="1">Uncharacterized protein</fullName>
    </submittedName>
</protein>
<dbReference type="EMBL" id="LSYS01000429">
    <property type="protein sequence ID" value="OPJ90159.1"/>
    <property type="molecule type" value="Genomic_DNA"/>
</dbReference>
<dbReference type="AlphaFoldDB" id="A0A1V4L079"/>